<dbReference type="EC" id="2.1.1.72" evidence="1"/>
<feature type="domain" description="MmeI-like target recognition" evidence="7">
    <location>
        <begin position="606"/>
        <end position="809"/>
    </location>
</feature>
<feature type="domain" description="MmeI-like helicase spacer" evidence="6">
    <location>
        <begin position="171"/>
        <end position="249"/>
    </location>
</feature>
<feature type="domain" description="MmeI-like C-terminal" evidence="8">
    <location>
        <begin position="811"/>
        <end position="888"/>
    </location>
</feature>
<dbReference type="Pfam" id="PF20473">
    <property type="entry name" value="MmeI_Mtase"/>
    <property type="match status" value="1"/>
</dbReference>
<sequence length="896" mass="102545">MHKILAQHSTAQPAKSIGFCLAFLKLFDTPKSTLTRLQNNTANANKAPNPELGEIALAQSIYFKPVAFGTDLFEFFQAVKTQSFLKTHQIRFIFLTDYQNIYAYDFKTQESLDVSFLDLAKYYDFFLPLAGIEKYIETAENPADVKAAYTMGKLFDQLKKYNQFEQQTDLHLLNVFLTRLLFCFFAEDTAIFPKNAFTALLENHSTKDGKNVKSLLTELFRCLNTPDEQYRQKQPRFIAQFPYVNGNLFAEDLAIPEFDNRARRLMLDCAAMNWAEINPDIFGSMFQSVTDPQKRSQLGQHYTSVPNIMKVIEPLFLNPLKQEFDAIKMLKQGQEKRLQELLMRLSTIKIFDPACGSGNFLIIAYQELRKLEVDIFKELAQSQSMFSGISLDQFYGIEIDDFAIETARLSMYLAEHKMNQHLEKELGIHQPTLPLVHNSSLVAGNSLRLNWHEICPNNGTDEIYIIGNPPFGGSGNRSDEQTKDMEIVFQGFRKFKFLDYVACWFWKGTQYIKGTQAKLALVSTNSLCQGEQVAMLWKYVFEEQVFIHFAYQSFPWANNARDKAAVHVVIVGLSAQEEKHKTIYKLTDKQWFSQTVGNISPYLMEGSNIVIESRENPVGNILEMVYGNKPADGGFLLLSTEEKDTLLYSEPKAEKWIRKLLGADEFLNGGERYCLWLVNITEDELSQMPLVQKRIEGVRQMRLASRKAATVRLASTPHLFAEIRQPNEGNYILVPRVSSAERRYIPMNIISSDVISSDANTLLPNATMYEFGVLNSLIHNDWMRTVAGRLGMGYRYSNTIVYNTFPFPNASESQKAHIAELAEEVLLVRSDFPEMTLAQMYNPETMPAELKAAHETLDRAVEKLYREKPFADAAERVEFLFGLYEKLIRAEKQAGR</sequence>
<evidence type="ECO:0000256" key="4">
    <source>
        <dbReference type="ARBA" id="ARBA00047942"/>
    </source>
</evidence>
<dbReference type="GO" id="GO:0032259">
    <property type="term" value="P:methylation"/>
    <property type="evidence" value="ECO:0007669"/>
    <property type="project" value="UniProtKB-KW"/>
</dbReference>
<accession>A0A378R563</accession>
<dbReference type="EMBL" id="UGQE01000001">
    <property type="protein sequence ID" value="STZ10483.1"/>
    <property type="molecule type" value="Genomic_DNA"/>
</dbReference>
<dbReference type="PANTHER" id="PTHR33841">
    <property type="entry name" value="DNA METHYLTRANSFERASE YEEA-RELATED"/>
    <property type="match status" value="1"/>
</dbReference>
<dbReference type="Proteomes" id="UP000255279">
    <property type="component" value="Unassembled WGS sequence"/>
</dbReference>
<dbReference type="AlphaFoldDB" id="A0A378R563"/>
<dbReference type="InterPro" id="IPR046817">
    <property type="entry name" value="MmeI_N"/>
</dbReference>
<gene>
    <name evidence="10" type="ORF">NCTC10293_00818</name>
</gene>
<dbReference type="GO" id="GO:0009007">
    <property type="term" value="F:site-specific DNA-methyltransferase (adenine-specific) activity"/>
    <property type="evidence" value="ECO:0007669"/>
    <property type="project" value="UniProtKB-EC"/>
</dbReference>
<dbReference type="Gene3D" id="3.40.50.150">
    <property type="entry name" value="Vaccinia Virus protein VP39"/>
    <property type="match status" value="1"/>
</dbReference>
<evidence type="ECO:0000256" key="3">
    <source>
        <dbReference type="ARBA" id="ARBA00022679"/>
    </source>
</evidence>
<dbReference type="InterPro" id="IPR046820">
    <property type="entry name" value="MmeI_TRD"/>
</dbReference>
<reference evidence="10 11" key="1">
    <citation type="submission" date="2018-06" db="EMBL/GenBank/DDBJ databases">
        <authorList>
            <consortium name="Pathogen Informatics"/>
            <person name="Doyle S."/>
        </authorList>
    </citation>
    <scope>NUCLEOTIDE SEQUENCE [LARGE SCALE GENOMIC DNA]</scope>
    <source>
        <strain evidence="10 11">NCTC10293</strain>
    </source>
</reference>
<dbReference type="Pfam" id="PF20465">
    <property type="entry name" value="MmeI_hel"/>
    <property type="match status" value="1"/>
</dbReference>
<comment type="catalytic activity">
    <reaction evidence="4">
        <text>a 2'-deoxyadenosine in DNA + S-adenosyl-L-methionine = an N(6)-methyl-2'-deoxyadenosine in DNA + S-adenosyl-L-homocysteine + H(+)</text>
        <dbReference type="Rhea" id="RHEA:15197"/>
        <dbReference type="Rhea" id="RHEA-COMP:12418"/>
        <dbReference type="Rhea" id="RHEA-COMP:12419"/>
        <dbReference type="ChEBI" id="CHEBI:15378"/>
        <dbReference type="ChEBI" id="CHEBI:57856"/>
        <dbReference type="ChEBI" id="CHEBI:59789"/>
        <dbReference type="ChEBI" id="CHEBI:90615"/>
        <dbReference type="ChEBI" id="CHEBI:90616"/>
        <dbReference type="EC" id="2.1.1.72"/>
    </reaction>
</comment>
<evidence type="ECO:0000313" key="10">
    <source>
        <dbReference type="EMBL" id="STZ10483.1"/>
    </source>
</evidence>
<dbReference type="InterPro" id="IPR046816">
    <property type="entry name" value="MmeI_Mtase"/>
</dbReference>
<protein>
    <recommendedName>
        <fullName evidence="1">site-specific DNA-methyltransferase (adenine-specific)</fullName>
        <ecNumber evidence="1">2.1.1.72</ecNumber>
    </recommendedName>
</protein>
<evidence type="ECO:0000256" key="1">
    <source>
        <dbReference type="ARBA" id="ARBA00011900"/>
    </source>
</evidence>
<evidence type="ECO:0000259" key="5">
    <source>
        <dbReference type="Pfam" id="PF20464"/>
    </source>
</evidence>
<dbReference type="InterPro" id="IPR029063">
    <property type="entry name" value="SAM-dependent_MTases_sf"/>
</dbReference>
<evidence type="ECO:0000259" key="9">
    <source>
        <dbReference type="Pfam" id="PF20473"/>
    </source>
</evidence>
<dbReference type="Pfam" id="PF20466">
    <property type="entry name" value="MmeI_TRD"/>
    <property type="match status" value="1"/>
</dbReference>
<dbReference type="PANTHER" id="PTHR33841:SF1">
    <property type="entry name" value="DNA METHYLTRANSFERASE A"/>
    <property type="match status" value="1"/>
</dbReference>
<dbReference type="Pfam" id="PF20467">
    <property type="entry name" value="MmeI_C"/>
    <property type="match status" value="1"/>
</dbReference>
<dbReference type="InterPro" id="IPR050953">
    <property type="entry name" value="N4_N6_ade-DNA_methylase"/>
</dbReference>
<dbReference type="REBASE" id="405189">
    <property type="entry name" value="Mca10293ORF818P"/>
</dbReference>
<dbReference type="InterPro" id="IPR046819">
    <property type="entry name" value="MmeI_hel"/>
</dbReference>
<dbReference type="Pfam" id="PF20464">
    <property type="entry name" value="MmeI_N"/>
    <property type="match status" value="1"/>
</dbReference>
<evidence type="ECO:0000256" key="2">
    <source>
        <dbReference type="ARBA" id="ARBA00022603"/>
    </source>
</evidence>
<feature type="domain" description="MmeI-like DNA-methyltransferase" evidence="9">
    <location>
        <begin position="333"/>
        <end position="585"/>
    </location>
</feature>
<proteinExistence type="predicted"/>
<evidence type="ECO:0000259" key="7">
    <source>
        <dbReference type="Pfam" id="PF20466"/>
    </source>
</evidence>
<feature type="domain" description="MmeI-like N-terminal" evidence="5">
    <location>
        <begin position="12"/>
        <end position="160"/>
    </location>
</feature>
<dbReference type="InterPro" id="IPR046818">
    <property type="entry name" value="MmeI_C"/>
</dbReference>
<name>A0A378R563_9GAMM</name>
<keyword evidence="3 10" id="KW-0808">Transferase</keyword>
<evidence type="ECO:0000313" key="11">
    <source>
        <dbReference type="Proteomes" id="UP000255279"/>
    </source>
</evidence>
<organism evidence="10 11">
    <name type="scientific">Moraxella caviae</name>
    <dbReference type="NCBI Taxonomy" id="34060"/>
    <lineage>
        <taxon>Bacteria</taxon>
        <taxon>Pseudomonadati</taxon>
        <taxon>Pseudomonadota</taxon>
        <taxon>Gammaproteobacteria</taxon>
        <taxon>Moraxellales</taxon>
        <taxon>Moraxellaceae</taxon>
        <taxon>Moraxella</taxon>
    </lineage>
</organism>
<evidence type="ECO:0000259" key="6">
    <source>
        <dbReference type="Pfam" id="PF20465"/>
    </source>
</evidence>
<evidence type="ECO:0000259" key="8">
    <source>
        <dbReference type="Pfam" id="PF20467"/>
    </source>
</evidence>
<dbReference type="SUPFAM" id="SSF53335">
    <property type="entry name" value="S-adenosyl-L-methionine-dependent methyltransferases"/>
    <property type="match status" value="1"/>
</dbReference>
<keyword evidence="2 10" id="KW-0489">Methyltransferase</keyword>
<dbReference type="RefSeq" id="WP_211276062.1">
    <property type="nucleotide sequence ID" value="NZ_MUXU01000005.1"/>
</dbReference>
<dbReference type="PRINTS" id="PR00507">
    <property type="entry name" value="N12N6MTFRASE"/>
</dbReference>